<gene>
    <name evidence="1" type="ORF">GCK72_021705</name>
</gene>
<sequence>MTKTGVDFFDDITHNHKDFSEVVTAIKQSFTPSLKNTNGADNKLQEFNLKISQISSILNSKLAESENVITDSDYFSKVAIPTSTLMRYMKDCLNHPVPQAVKNFQEAYKEHLELVENVLTQLEHKSTNPLTLAMNADPLKTRTTFNKWFDIMNGVLGQVILLETFASGLLEERDTNDVIERSKKLLCSIQSWENDYKKDSSYWRFLKHYVELFQRDNSDMEMEEQADKLKEVLDTILTDDSFYLIVHDGSKNNALFEFNVSLEDQLIESNNQESSIMIYRSKRGNSVEVTELEQLQKDVTEKTEAEPSENINYKDHLKNQFGKTVHNAGFICVLAGAHACVRSANIGREEGPGFVQLSTSDKTSTGVVVGYI</sequence>
<dbReference type="PANTHER" id="PTHR31464">
    <property type="entry name" value="PROTEIN CBG01266"/>
    <property type="match status" value="1"/>
</dbReference>
<accession>A0A6A5GKK5</accession>
<name>A0A6A5GKK5_CAERE</name>
<dbReference type="AlphaFoldDB" id="A0A6A5GKK5"/>
<dbReference type="CTD" id="9807912"/>
<organism evidence="1 2">
    <name type="scientific">Caenorhabditis remanei</name>
    <name type="common">Caenorhabditis vulgaris</name>
    <dbReference type="NCBI Taxonomy" id="31234"/>
    <lineage>
        <taxon>Eukaryota</taxon>
        <taxon>Metazoa</taxon>
        <taxon>Ecdysozoa</taxon>
        <taxon>Nematoda</taxon>
        <taxon>Chromadorea</taxon>
        <taxon>Rhabditida</taxon>
        <taxon>Rhabditina</taxon>
        <taxon>Rhabditomorpha</taxon>
        <taxon>Rhabditoidea</taxon>
        <taxon>Rhabditidae</taxon>
        <taxon>Peloderinae</taxon>
        <taxon>Caenorhabditis</taxon>
    </lineage>
</organism>
<evidence type="ECO:0000313" key="1">
    <source>
        <dbReference type="EMBL" id="KAF1755136.1"/>
    </source>
</evidence>
<dbReference type="Pfam" id="PF05075">
    <property type="entry name" value="DUF684"/>
    <property type="match status" value="1"/>
</dbReference>
<evidence type="ECO:0000313" key="2">
    <source>
        <dbReference type="Proteomes" id="UP000483820"/>
    </source>
</evidence>
<dbReference type="RefSeq" id="XP_003095429.2">
    <property type="nucleotide sequence ID" value="XM_003095381.2"/>
</dbReference>
<reference evidence="1 2" key="1">
    <citation type="submission" date="2019-12" db="EMBL/GenBank/DDBJ databases">
        <title>Chromosome-level assembly of the Caenorhabditis remanei genome.</title>
        <authorList>
            <person name="Teterina A.A."/>
            <person name="Willis J.H."/>
            <person name="Phillips P.C."/>
        </authorList>
    </citation>
    <scope>NUCLEOTIDE SEQUENCE [LARGE SCALE GENOMIC DNA]</scope>
    <source>
        <strain evidence="1 2">PX506</strain>
        <tissue evidence="1">Whole organism</tissue>
    </source>
</reference>
<dbReference type="GeneID" id="9807912"/>
<dbReference type="KEGG" id="crq:GCK72_021705"/>
<comment type="caution">
    <text evidence="1">The sequence shown here is derived from an EMBL/GenBank/DDBJ whole genome shotgun (WGS) entry which is preliminary data.</text>
</comment>
<dbReference type="InterPro" id="IPR007767">
    <property type="entry name" value="DUF684"/>
</dbReference>
<dbReference type="EMBL" id="WUAV01000005">
    <property type="protein sequence ID" value="KAF1755136.1"/>
    <property type="molecule type" value="Genomic_DNA"/>
</dbReference>
<protein>
    <submittedName>
        <fullName evidence="1">Uncharacterized protein</fullName>
    </submittedName>
</protein>
<proteinExistence type="predicted"/>
<dbReference type="PANTHER" id="PTHR31464:SF3">
    <property type="entry name" value="AAA DOMAIN-CONTAINING PROTEIN-RELATED"/>
    <property type="match status" value="1"/>
</dbReference>
<dbReference type="Proteomes" id="UP000483820">
    <property type="component" value="Chromosome V"/>
</dbReference>